<keyword evidence="1" id="KW-0472">Membrane</keyword>
<feature type="non-terminal residue" evidence="2">
    <location>
        <position position="1"/>
    </location>
</feature>
<dbReference type="AlphaFoldDB" id="X1EXV9"/>
<dbReference type="EMBL" id="BART01039385">
    <property type="protein sequence ID" value="GAH13438.1"/>
    <property type="molecule type" value="Genomic_DNA"/>
</dbReference>
<name>X1EXV9_9ZZZZ</name>
<feature type="transmembrane region" description="Helical" evidence="1">
    <location>
        <begin position="6"/>
        <end position="28"/>
    </location>
</feature>
<proteinExistence type="predicted"/>
<keyword evidence="1" id="KW-0812">Transmembrane</keyword>
<accession>X1EXV9</accession>
<reference evidence="2" key="1">
    <citation type="journal article" date="2014" name="Front. Microbiol.">
        <title>High frequency of phylogenetically diverse reductive dehalogenase-homologous genes in deep subseafloor sedimentary metagenomes.</title>
        <authorList>
            <person name="Kawai M."/>
            <person name="Futagami T."/>
            <person name="Toyoda A."/>
            <person name="Takaki Y."/>
            <person name="Nishi S."/>
            <person name="Hori S."/>
            <person name="Arai W."/>
            <person name="Tsubouchi T."/>
            <person name="Morono Y."/>
            <person name="Uchiyama I."/>
            <person name="Ito T."/>
            <person name="Fujiyama A."/>
            <person name="Inagaki F."/>
            <person name="Takami H."/>
        </authorList>
    </citation>
    <scope>NUCLEOTIDE SEQUENCE</scope>
    <source>
        <strain evidence="2">Expedition CK06-06</strain>
    </source>
</reference>
<organism evidence="2">
    <name type="scientific">marine sediment metagenome</name>
    <dbReference type="NCBI Taxonomy" id="412755"/>
    <lineage>
        <taxon>unclassified sequences</taxon>
        <taxon>metagenomes</taxon>
        <taxon>ecological metagenomes</taxon>
    </lineage>
</organism>
<evidence type="ECO:0000256" key="1">
    <source>
        <dbReference type="SAM" id="Phobius"/>
    </source>
</evidence>
<keyword evidence="1" id="KW-1133">Transmembrane helix</keyword>
<gene>
    <name evidence="2" type="ORF">S01H4_64764</name>
</gene>
<evidence type="ECO:0000313" key="2">
    <source>
        <dbReference type="EMBL" id="GAH13438.1"/>
    </source>
</evidence>
<protein>
    <submittedName>
        <fullName evidence="2">Uncharacterized protein</fullName>
    </submittedName>
</protein>
<sequence length="31" mass="3092">FDNIGPGVIIGFLASVMITISGILSIVASAD</sequence>
<comment type="caution">
    <text evidence="2">The sequence shown here is derived from an EMBL/GenBank/DDBJ whole genome shotgun (WGS) entry which is preliminary data.</text>
</comment>